<dbReference type="Pfam" id="PF13450">
    <property type="entry name" value="NAD_binding_8"/>
    <property type="match status" value="1"/>
</dbReference>
<dbReference type="EMBL" id="QKZV01000013">
    <property type="protein sequence ID" value="PZX59513.1"/>
    <property type="molecule type" value="Genomic_DNA"/>
</dbReference>
<gene>
    <name evidence="1" type="ORF">LX80_02760</name>
</gene>
<keyword evidence="2" id="KW-1185">Reference proteome</keyword>
<dbReference type="NCBIfam" id="NF005546">
    <property type="entry name" value="PRK07208.1-2"/>
    <property type="match status" value="1"/>
</dbReference>
<dbReference type="Gene3D" id="3.50.50.60">
    <property type="entry name" value="FAD/NAD(P)-binding domain"/>
    <property type="match status" value="2"/>
</dbReference>
<dbReference type="SUPFAM" id="SSF51971">
    <property type="entry name" value="Nucleotide-binding domain"/>
    <property type="match status" value="1"/>
</dbReference>
<sequence>MPETAVIIGAGPAGLTAAYELVTKTNIQPIILEQSADMGGISKTVVYKGNRIDIGGHRFFSKSDVVMQWWQQILPLQGVGANEVIPNEITYHRKKTTVALSPNGPNPDHTDRVMLIRKRVSRIFYLRKFFDYPISLSFHTLQNLGVVRVIKIGISYVAIRLFPLKKVTTLEEFFINRFGRELYKTFFKDYTEKVWGMPCNAIAADWGAQRIKELSVSKAIMHAIKSVFKKSNSIQQKEVVTSLIEQFMYPKLGPGQMWETVASIIREKGGIIITNAKVNSVNVQNNAIQSVSYINTLNGNTHSVSGNYFFSTMPVKELIAAMGNIVPINIQNISNGLQYRDFITVGLLLNKLSIANTSNSTLHNNLVPDNWIYIQERDVKIGRLQIFNNWSPYLVADPSKVWIGLEYFCNEGDALWQMDDKTFIQFAIDELHSIGIIDKQDVIDSTLIRMPKTYPAYFGTYHQFNVIRQFTDSFANLFLIGRNGMHKYNNQDHSMLTAIAAVNNIIHGITSKENIWAVNTEEDYHEK</sequence>
<dbReference type="InterPro" id="IPR036188">
    <property type="entry name" value="FAD/NAD-bd_sf"/>
</dbReference>
<comment type="caution">
    <text evidence="1">The sequence shown here is derived from an EMBL/GenBank/DDBJ whole genome shotgun (WGS) entry which is preliminary data.</text>
</comment>
<name>A0A2W7RF27_9BACT</name>
<dbReference type="OrthoDB" id="9769600at2"/>
<dbReference type="GO" id="GO:0005829">
    <property type="term" value="C:cytosol"/>
    <property type="evidence" value="ECO:0007669"/>
    <property type="project" value="TreeGrafter"/>
</dbReference>
<dbReference type="RefSeq" id="WP_111297238.1">
    <property type="nucleotide sequence ID" value="NZ_QKZV01000013.1"/>
</dbReference>
<evidence type="ECO:0000313" key="2">
    <source>
        <dbReference type="Proteomes" id="UP000249720"/>
    </source>
</evidence>
<evidence type="ECO:0000313" key="1">
    <source>
        <dbReference type="EMBL" id="PZX59513.1"/>
    </source>
</evidence>
<dbReference type="NCBIfam" id="NF005549">
    <property type="entry name" value="PRK07208.1-5"/>
    <property type="match status" value="1"/>
</dbReference>
<dbReference type="NCBIfam" id="NF005548">
    <property type="entry name" value="PRK07208.1-4"/>
    <property type="match status" value="1"/>
</dbReference>
<proteinExistence type="predicted"/>
<organism evidence="1 2">
    <name type="scientific">Hydrotalea sandarakina</name>
    <dbReference type="NCBI Taxonomy" id="1004304"/>
    <lineage>
        <taxon>Bacteria</taxon>
        <taxon>Pseudomonadati</taxon>
        <taxon>Bacteroidota</taxon>
        <taxon>Chitinophagia</taxon>
        <taxon>Chitinophagales</taxon>
        <taxon>Chitinophagaceae</taxon>
        <taxon>Hydrotalea</taxon>
    </lineage>
</organism>
<dbReference type="AlphaFoldDB" id="A0A2W7RF27"/>
<accession>A0A2W7RF27</accession>
<dbReference type="GO" id="GO:0008767">
    <property type="term" value="F:UDP-galactopyranose mutase activity"/>
    <property type="evidence" value="ECO:0007669"/>
    <property type="project" value="TreeGrafter"/>
</dbReference>
<dbReference type="PANTHER" id="PTHR21197:SF0">
    <property type="entry name" value="UDP-GALACTOPYRANOSE MUTASE"/>
    <property type="match status" value="1"/>
</dbReference>
<dbReference type="PANTHER" id="PTHR21197">
    <property type="entry name" value="UDP-GALACTOPYRANOSE MUTASE"/>
    <property type="match status" value="1"/>
</dbReference>
<protein>
    <submittedName>
        <fullName evidence="1">Protoporphyrinogen oxidase</fullName>
    </submittedName>
</protein>
<dbReference type="GO" id="GO:0050660">
    <property type="term" value="F:flavin adenine dinucleotide binding"/>
    <property type="evidence" value="ECO:0007669"/>
    <property type="project" value="TreeGrafter"/>
</dbReference>
<dbReference type="Proteomes" id="UP000249720">
    <property type="component" value="Unassembled WGS sequence"/>
</dbReference>
<reference evidence="1 2" key="1">
    <citation type="submission" date="2018-06" db="EMBL/GenBank/DDBJ databases">
        <title>Genomic Encyclopedia of Archaeal and Bacterial Type Strains, Phase II (KMG-II): from individual species to whole genera.</title>
        <authorList>
            <person name="Goeker M."/>
        </authorList>
    </citation>
    <scope>NUCLEOTIDE SEQUENCE [LARGE SCALE GENOMIC DNA]</scope>
    <source>
        <strain evidence="1 2">DSM 23241</strain>
    </source>
</reference>